<evidence type="ECO:0000313" key="2">
    <source>
        <dbReference type="EMBL" id="HIH93807.1"/>
    </source>
</evidence>
<protein>
    <submittedName>
        <fullName evidence="2">Uncharacterized protein</fullName>
    </submittedName>
</protein>
<proteinExistence type="predicted"/>
<keyword evidence="1" id="KW-0812">Transmembrane</keyword>
<accession>A0A832SHK0</accession>
<comment type="caution">
    <text evidence="2">The sequence shown here is derived from an EMBL/GenBank/DDBJ whole genome shotgun (WGS) entry which is preliminary data.</text>
</comment>
<keyword evidence="1" id="KW-0472">Membrane</keyword>
<organism evidence="2 3">
    <name type="scientific">Methanosarcina acetivorans</name>
    <dbReference type="NCBI Taxonomy" id="2214"/>
    <lineage>
        <taxon>Archaea</taxon>
        <taxon>Methanobacteriati</taxon>
        <taxon>Methanobacteriota</taxon>
        <taxon>Stenosarchaea group</taxon>
        <taxon>Methanomicrobia</taxon>
        <taxon>Methanosarcinales</taxon>
        <taxon>Methanosarcinaceae</taxon>
        <taxon>Methanosarcina</taxon>
    </lineage>
</organism>
<sequence length="46" mass="4911">MVATIGKAEDIWRDCSKKKANYIGVAVGFMSIGVIIMAAVEISPLI</sequence>
<feature type="transmembrane region" description="Helical" evidence="1">
    <location>
        <begin position="20"/>
        <end position="40"/>
    </location>
</feature>
<dbReference type="EMBL" id="DUJU01000079">
    <property type="protein sequence ID" value="HIH93807.1"/>
    <property type="molecule type" value="Genomic_DNA"/>
</dbReference>
<reference evidence="2" key="1">
    <citation type="journal article" date="2020" name="bioRxiv">
        <title>A rank-normalized archaeal taxonomy based on genome phylogeny resolves widespread incomplete and uneven classifications.</title>
        <authorList>
            <person name="Rinke C."/>
            <person name="Chuvochina M."/>
            <person name="Mussig A.J."/>
            <person name="Chaumeil P.-A."/>
            <person name="Waite D.W."/>
            <person name="Whitman W.B."/>
            <person name="Parks D.H."/>
            <person name="Hugenholtz P."/>
        </authorList>
    </citation>
    <scope>NUCLEOTIDE SEQUENCE</scope>
    <source>
        <strain evidence="2">UBA8876</strain>
    </source>
</reference>
<dbReference type="AlphaFoldDB" id="A0A832SHK0"/>
<keyword evidence="1" id="KW-1133">Transmembrane helix</keyword>
<name>A0A832SHK0_9EURY</name>
<dbReference type="RefSeq" id="WP_281085362.1">
    <property type="nucleotide sequence ID" value="NZ_DUJU01000079.1"/>
</dbReference>
<evidence type="ECO:0000313" key="3">
    <source>
        <dbReference type="Proteomes" id="UP000600774"/>
    </source>
</evidence>
<evidence type="ECO:0000256" key="1">
    <source>
        <dbReference type="SAM" id="Phobius"/>
    </source>
</evidence>
<gene>
    <name evidence="2" type="ORF">HA338_07100</name>
</gene>
<dbReference type="Proteomes" id="UP000600774">
    <property type="component" value="Unassembled WGS sequence"/>
</dbReference>